<keyword evidence="2" id="KW-0597">Phosphoprotein</keyword>
<feature type="compositionally biased region" description="Acidic residues" evidence="6">
    <location>
        <begin position="1251"/>
        <end position="1261"/>
    </location>
</feature>
<evidence type="ECO:0000256" key="2">
    <source>
        <dbReference type="ARBA" id="ARBA00022553"/>
    </source>
</evidence>
<evidence type="ECO:0000256" key="6">
    <source>
        <dbReference type="SAM" id="MobiDB-lite"/>
    </source>
</evidence>
<feature type="domain" description="Ubiquitin-like protease family profile" evidence="7">
    <location>
        <begin position="987"/>
        <end position="1353"/>
    </location>
</feature>
<dbReference type="GO" id="GO:0005737">
    <property type="term" value="C:cytoplasm"/>
    <property type="evidence" value="ECO:0007669"/>
    <property type="project" value="TreeGrafter"/>
</dbReference>
<proteinExistence type="inferred from homology"/>
<evidence type="ECO:0000259" key="7">
    <source>
        <dbReference type="PROSITE" id="PS50600"/>
    </source>
</evidence>
<dbReference type="GO" id="GO:0016926">
    <property type="term" value="P:protein desumoylation"/>
    <property type="evidence" value="ECO:0007669"/>
    <property type="project" value="TreeGrafter"/>
</dbReference>
<dbReference type="PROSITE" id="PS50600">
    <property type="entry name" value="ULP_PROTEASE"/>
    <property type="match status" value="1"/>
</dbReference>
<feature type="compositionally biased region" description="Acidic residues" evidence="6">
    <location>
        <begin position="1208"/>
        <end position="1231"/>
    </location>
</feature>
<dbReference type="InterPro" id="IPR038765">
    <property type="entry name" value="Papain-like_cys_pep_sf"/>
</dbReference>
<feature type="compositionally biased region" description="Basic and acidic residues" evidence="6">
    <location>
        <begin position="1122"/>
        <end position="1144"/>
    </location>
</feature>
<feature type="region of interest" description="Disordered" evidence="6">
    <location>
        <begin position="547"/>
        <end position="568"/>
    </location>
</feature>
<evidence type="ECO:0000313" key="9">
    <source>
        <dbReference type="Proteomes" id="UP000678499"/>
    </source>
</evidence>
<feature type="region of interest" description="Disordered" evidence="6">
    <location>
        <begin position="673"/>
        <end position="741"/>
    </location>
</feature>
<dbReference type="PANTHER" id="PTHR46896:SF3">
    <property type="entry name" value="FI06413P-RELATED"/>
    <property type="match status" value="1"/>
</dbReference>
<organism evidence="8">
    <name type="scientific">Notodromas monacha</name>
    <dbReference type="NCBI Taxonomy" id="399045"/>
    <lineage>
        <taxon>Eukaryota</taxon>
        <taxon>Metazoa</taxon>
        <taxon>Ecdysozoa</taxon>
        <taxon>Arthropoda</taxon>
        <taxon>Crustacea</taxon>
        <taxon>Oligostraca</taxon>
        <taxon>Ostracoda</taxon>
        <taxon>Podocopa</taxon>
        <taxon>Podocopida</taxon>
        <taxon>Cypridocopina</taxon>
        <taxon>Cypridoidea</taxon>
        <taxon>Cyprididae</taxon>
        <taxon>Notodromas</taxon>
    </lineage>
</organism>
<feature type="compositionally biased region" description="Basic and acidic residues" evidence="6">
    <location>
        <begin position="685"/>
        <end position="700"/>
    </location>
</feature>
<evidence type="ECO:0000256" key="3">
    <source>
        <dbReference type="ARBA" id="ARBA00022670"/>
    </source>
</evidence>
<dbReference type="EMBL" id="OA886933">
    <property type="protein sequence ID" value="CAD7283141.1"/>
    <property type="molecule type" value="Genomic_DNA"/>
</dbReference>
<dbReference type="SUPFAM" id="SSF54001">
    <property type="entry name" value="Cysteine proteinases"/>
    <property type="match status" value="1"/>
</dbReference>
<comment type="similarity">
    <text evidence="1">Belongs to the peptidase C48 family.</text>
</comment>
<feature type="region of interest" description="Disordered" evidence="6">
    <location>
        <begin position="1159"/>
        <end position="1190"/>
    </location>
</feature>
<keyword evidence="5" id="KW-0378">Hydrolase</keyword>
<dbReference type="InterPro" id="IPR003653">
    <property type="entry name" value="Peptidase_C48_C"/>
</dbReference>
<dbReference type="PANTHER" id="PTHR46896">
    <property type="entry name" value="SENTRIN-SPECIFIC PROTEASE"/>
    <property type="match status" value="1"/>
</dbReference>
<keyword evidence="4" id="KW-0833">Ubl conjugation pathway</keyword>
<dbReference type="EMBL" id="CAJPEX010004896">
    <property type="protein sequence ID" value="CAG0923293.1"/>
    <property type="molecule type" value="Genomic_DNA"/>
</dbReference>
<keyword evidence="9" id="KW-1185">Reference proteome</keyword>
<feature type="region of interest" description="Disordered" evidence="6">
    <location>
        <begin position="580"/>
        <end position="648"/>
    </location>
</feature>
<evidence type="ECO:0000256" key="4">
    <source>
        <dbReference type="ARBA" id="ARBA00022786"/>
    </source>
</evidence>
<feature type="region of interest" description="Disordered" evidence="6">
    <location>
        <begin position="1108"/>
        <end position="1144"/>
    </location>
</feature>
<feature type="compositionally biased region" description="Basic and acidic residues" evidence="6">
    <location>
        <begin position="708"/>
        <end position="720"/>
    </location>
</feature>
<feature type="region of interest" description="Disordered" evidence="6">
    <location>
        <begin position="271"/>
        <end position="324"/>
    </location>
</feature>
<dbReference type="Pfam" id="PF02902">
    <property type="entry name" value="Peptidase_C48"/>
    <property type="match status" value="2"/>
</dbReference>
<protein>
    <recommendedName>
        <fullName evidence="7">Ubiquitin-like protease family profile domain-containing protein</fullName>
    </recommendedName>
</protein>
<feature type="compositionally biased region" description="Polar residues" evidence="6">
    <location>
        <begin position="1178"/>
        <end position="1190"/>
    </location>
</feature>
<gene>
    <name evidence="8" type="ORF">NMOB1V02_LOCUS10759</name>
</gene>
<dbReference type="GO" id="GO:0070139">
    <property type="term" value="F:SUMO-specific endopeptidase activity"/>
    <property type="evidence" value="ECO:0007669"/>
    <property type="project" value="TreeGrafter"/>
</dbReference>
<reference evidence="8" key="1">
    <citation type="submission" date="2020-11" db="EMBL/GenBank/DDBJ databases">
        <authorList>
            <person name="Tran Van P."/>
        </authorList>
    </citation>
    <scope>NUCLEOTIDE SEQUENCE</scope>
</reference>
<evidence type="ECO:0000313" key="8">
    <source>
        <dbReference type="EMBL" id="CAD7283141.1"/>
    </source>
</evidence>
<feature type="compositionally biased region" description="Acidic residues" evidence="6">
    <location>
        <begin position="673"/>
        <end position="684"/>
    </location>
</feature>
<dbReference type="InterPro" id="IPR051947">
    <property type="entry name" value="Sentrin-specific_protease"/>
</dbReference>
<feature type="region of interest" description="Disordered" evidence="6">
    <location>
        <begin position="1429"/>
        <end position="1473"/>
    </location>
</feature>
<accession>A0A7R9C042</accession>
<keyword evidence="3" id="KW-0645">Protease</keyword>
<sequence length="1515" mass="165692">MEFGCEGNRMIPAVIVLAGVVTKPSEAGVEVSTGYKITELPASNITINSSEMKPLAMVPPQRMRLTTSTAVGSRIGATMATSPAQRPGASVLYIHQGPGRVLSPTATVSQASTGQGAFLNQTRSVYHQVIPQRKPEVVSPVRGAIIQQNMPTRLEKPTFMPLDHIVIASGDSQRIVPIGKPGSIESRLNVPQQEKYTAYQIITPTPTNHAVSSRGSDTMVELIPQNALKELGDDSTTRFVMSPGMLRTQVNMDECQAEDANAALAIPLSDLKKPKGAAKPRRPASANRGGRGGKGRGALSLEPGTVPPEHKAVPKPSAPARNRKKPAKVVIMHPAMQTGPQIVFNSLPTVQSAQCVANAPGAVNAVGTHSLSPAQNAQMMKLEEKPVECTVPTLMFPDGTRVPLKCNDPDAYSLIVVRHCGAEGGAATPAAANLTDTQLINCFRQRSDAEEMTVANYRVEIRNGKVVQPPPKPAGSAPSSSMQMEFELAFLPKAAVVLPTNAPKVPEETETDVKPLTKPGKLAVCMNCGFLSPSFNRCSRCSRKLPADVKEVSDPTASQAPSKTDELRKLRIVKRARKPDEPECLTLSSDEEGELERPQPPKEAAPQDAQKTLQEEALQEEKFQETPAVGEPSPVKRTLSYKADPLPPGKLVKNWLLDGALYVCLNQNVGGDVDDMPEPMDAMETEGKSGQRPPNDERPAKNGNGNSDRPEMPEGSEKDSSNPGSDGNRNPPPISDDMDISDEDMDDELEIHCTMLRIGSYREKPNSSVLLSSRGLRLCVTPLRRSTAEPVAPVELFLENSKLVGVWAYFATTGGTPLIILYTGKDMARSIRAQLNMAATEVVSSGIPFFCPTSKDDTRKRILLFLDPTAINRELIDRIAGIWEPFKPNNAVLYRIISREKCEDILRRCAKNEFVKAKQQIVDVDNDEVCTTELLPSKLVLTGEATRKQPPRNASILARGQDNSAPVKLFTYKPKTTGKCRSQTSSIEMNLEDYKTLEEESFLNDSVIDFYLKYIVNEMVPLEERDKIFVFSTYFYNKLTMKQPKNASRAGDSATPAEMRHERVKQWTKNVDLFKQKHIVIPINEHSHWFLAIICFPGLGGPVRARDGVPVSPRAKPVKKTAPVDEAKPEKEADAKASEVEAGRKSFNVGSTTITPVKTGLASSEENSSSSAGIPGLSVTTSSGTPSGNGISLANLNVLTSTLKRETELDESSDRDEAEGDDEELDSEYEDDHFGPTGPMERDSADKGENEEGNETSNEEDDVKKEAPEDEVLESIHQPCILIFDSLRTSSKNPSRIVATLRDYLAVEWKRKHGDDEKRVFDKNTIRGYCVRCPQQDNFSDCGVYLLQYVESFFCGDAKVTDFRLPLKRLENWFSAELMRRKRRDIAELFLRLTEESNPNVLGILPKLEFDCDQFETVRRINEVSNVRKEENGPAGTEVAGVKTVSEGPAAPETSKLGGENGDALGSDDGSRKKRGFSIAIPRVASVPGFDNSLLKKRKIDEISPVTRPAEDQSS</sequence>
<dbReference type="GO" id="GO:0005634">
    <property type="term" value="C:nucleus"/>
    <property type="evidence" value="ECO:0007669"/>
    <property type="project" value="TreeGrafter"/>
</dbReference>
<dbReference type="Gene3D" id="3.40.395.10">
    <property type="entry name" value="Adenoviral Proteinase, Chain A"/>
    <property type="match status" value="2"/>
</dbReference>
<feature type="compositionally biased region" description="Basic and acidic residues" evidence="6">
    <location>
        <begin position="1240"/>
        <end position="1250"/>
    </location>
</feature>
<dbReference type="GO" id="GO:0006508">
    <property type="term" value="P:proteolysis"/>
    <property type="evidence" value="ECO:0007669"/>
    <property type="project" value="UniProtKB-KW"/>
</dbReference>
<evidence type="ECO:0000256" key="1">
    <source>
        <dbReference type="ARBA" id="ARBA00005234"/>
    </source>
</evidence>
<name>A0A7R9C042_9CRUS</name>
<dbReference type="Proteomes" id="UP000678499">
    <property type="component" value="Unassembled WGS sequence"/>
</dbReference>
<feature type="region of interest" description="Disordered" evidence="6">
    <location>
        <begin position="1205"/>
        <end position="1270"/>
    </location>
</feature>
<dbReference type="OrthoDB" id="6346036at2759"/>
<evidence type="ECO:0000256" key="5">
    <source>
        <dbReference type="ARBA" id="ARBA00022801"/>
    </source>
</evidence>